<dbReference type="AlphaFoldDB" id="K4L0T5"/>
<protein>
    <submittedName>
        <fullName evidence="1">Uncharacterized protein</fullName>
    </submittedName>
</protein>
<sequence>MSEFKFEPKPESDYLPLTALWSSELGFLKNIKFLILEVFFGVSITELLADTSSVQLTKAGQISSLEMSKSDNGYIEKISKFIPPSLMTKVMERQLCEMLYEKYFKTYQFLTHPEENLLPSGSERPEQNPEFSDPTLYRLNKLKTTQLSAYRGKLNFIWTTTETLVATVTWISTNSLEITLLLTGLVELAKRFRI</sequence>
<dbReference type="EMBL" id="CP003746">
    <property type="protein sequence ID" value="AFU99767.1"/>
    <property type="molecule type" value="Genomic_DNA"/>
</dbReference>
<reference evidence="1 2" key="1">
    <citation type="journal article" date="2013" name="Genome Announc.">
        <title>Complete genome sequence of Simiduia agarivorans SA1(T), a marine bacterium able to degrade a variety of polysaccharides.</title>
        <authorList>
            <person name="Lin S.Y."/>
            <person name="Shieh W.Y."/>
            <person name="Chen J.S."/>
            <person name="Tang S.L."/>
        </authorList>
    </citation>
    <scope>NUCLEOTIDE SEQUENCE [LARGE SCALE GENOMIC DNA]</scope>
    <source>
        <strain evidence="2">DSM 21679 / JCM 13881 / BCRC 17597 / SA1</strain>
    </source>
</reference>
<dbReference type="STRING" id="1117647.M5M_13115"/>
<organism evidence="1 2">
    <name type="scientific">Simiduia agarivorans (strain DSM 21679 / JCM 13881 / BCRC 17597 / SA1)</name>
    <dbReference type="NCBI Taxonomy" id="1117647"/>
    <lineage>
        <taxon>Bacteria</taxon>
        <taxon>Pseudomonadati</taxon>
        <taxon>Pseudomonadota</taxon>
        <taxon>Gammaproteobacteria</taxon>
        <taxon>Cellvibrionales</taxon>
        <taxon>Cellvibrionaceae</taxon>
        <taxon>Simiduia</taxon>
    </lineage>
</organism>
<evidence type="ECO:0000313" key="2">
    <source>
        <dbReference type="Proteomes" id="UP000000466"/>
    </source>
</evidence>
<keyword evidence="2" id="KW-1185">Reference proteome</keyword>
<dbReference type="HOGENOM" id="CLU_1418869_0_0_6"/>
<dbReference type="Proteomes" id="UP000000466">
    <property type="component" value="Chromosome"/>
</dbReference>
<gene>
    <name evidence="1" type="ordered locus">M5M_13115</name>
</gene>
<evidence type="ECO:0000313" key="1">
    <source>
        <dbReference type="EMBL" id="AFU99767.1"/>
    </source>
</evidence>
<proteinExistence type="predicted"/>
<dbReference type="KEGG" id="saga:M5M_13115"/>
<accession>K4L0T5</accession>
<dbReference type="RefSeq" id="WP_015047930.1">
    <property type="nucleotide sequence ID" value="NC_018868.3"/>
</dbReference>
<name>K4L0T5_SIMAS</name>